<dbReference type="SUPFAM" id="SSF103481">
    <property type="entry name" value="Multidrug resistance efflux transporter EmrE"/>
    <property type="match status" value="2"/>
</dbReference>
<feature type="transmembrane region" description="Helical" evidence="5">
    <location>
        <begin position="40"/>
        <end position="58"/>
    </location>
</feature>
<evidence type="ECO:0000256" key="5">
    <source>
        <dbReference type="SAM" id="Phobius"/>
    </source>
</evidence>
<feature type="domain" description="EamA" evidence="6">
    <location>
        <begin position="156"/>
        <end position="291"/>
    </location>
</feature>
<feature type="transmembrane region" description="Helical" evidence="5">
    <location>
        <begin position="12"/>
        <end position="34"/>
    </location>
</feature>
<dbReference type="PANTHER" id="PTHR32322:SF9">
    <property type="entry name" value="AMINO-ACID METABOLITE EFFLUX PUMP-RELATED"/>
    <property type="match status" value="1"/>
</dbReference>
<dbReference type="EMBL" id="FMAE01000004">
    <property type="protein sequence ID" value="SCB31788.1"/>
    <property type="molecule type" value="Genomic_DNA"/>
</dbReference>
<protein>
    <submittedName>
        <fullName evidence="7">Permease of the drug/metabolite transporter (DMT) superfamily</fullName>
    </submittedName>
</protein>
<feature type="transmembrane region" description="Helical" evidence="5">
    <location>
        <begin position="217"/>
        <end position="238"/>
    </location>
</feature>
<evidence type="ECO:0000256" key="4">
    <source>
        <dbReference type="ARBA" id="ARBA00023136"/>
    </source>
</evidence>
<feature type="domain" description="EamA" evidence="6">
    <location>
        <begin position="15"/>
        <end position="143"/>
    </location>
</feature>
<name>A0A1C3VVL4_9BRAD</name>
<keyword evidence="3 5" id="KW-1133">Transmembrane helix</keyword>
<dbReference type="AlphaFoldDB" id="A0A1C3VVL4"/>
<evidence type="ECO:0000256" key="1">
    <source>
        <dbReference type="ARBA" id="ARBA00004141"/>
    </source>
</evidence>
<comment type="subcellular location">
    <subcellularLocation>
        <location evidence="1">Membrane</location>
        <topology evidence="1">Multi-pass membrane protein</topology>
    </subcellularLocation>
</comment>
<evidence type="ECO:0000256" key="2">
    <source>
        <dbReference type="ARBA" id="ARBA00022692"/>
    </source>
</evidence>
<dbReference type="InterPro" id="IPR050638">
    <property type="entry name" value="AA-Vitamin_Transporters"/>
</dbReference>
<reference evidence="7 8" key="1">
    <citation type="submission" date="2016-08" db="EMBL/GenBank/DDBJ databases">
        <authorList>
            <person name="Seilhamer J.J."/>
        </authorList>
    </citation>
    <scope>NUCLEOTIDE SEQUENCE [LARGE SCALE GENOMIC DNA]</scope>
    <source>
        <strain evidence="7 8">CCBAU 10071</strain>
    </source>
</reference>
<keyword evidence="2 5" id="KW-0812">Transmembrane</keyword>
<dbReference type="InterPro" id="IPR000620">
    <property type="entry name" value="EamA_dom"/>
</dbReference>
<dbReference type="GO" id="GO:0016020">
    <property type="term" value="C:membrane"/>
    <property type="evidence" value="ECO:0007669"/>
    <property type="project" value="UniProtKB-SubCell"/>
</dbReference>
<feature type="transmembrane region" description="Helical" evidence="5">
    <location>
        <begin position="250"/>
        <end position="269"/>
    </location>
</feature>
<feature type="transmembrane region" description="Helical" evidence="5">
    <location>
        <begin position="70"/>
        <end position="90"/>
    </location>
</feature>
<feature type="transmembrane region" description="Helical" evidence="5">
    <location>
        <begin position="130"/>
        <end position="148"/>
    </location>
</feature>
<dbReference type="Pfam" id="PF00892">
    <property type="entry name" value="EamA"/>
    <property type="match status" value="2"/>
</dbReference>
<feature type="transmembrane region" description="Helical" evidence="5">
    <location>
        <begin position="96"/>
        <end position="118"/>
    </location>
</feature>
<proteinExistence type="predicted"/>
<evidence type="ECO:0000256" key="3">
    <source>
        <dbReference type="ARBA" id="ARBA00022989"/>
    </source>
</evidence>
<sequence length="325" mass="34416">MPDNDHRIDARDWSLLALLSILWGGSFFFNGAALRELPPLTLVFLRVALGAAMLLPLLRAHGIGFPRSWTGWAPFIAIGLLNNVVPFSLIAIGQTFIPSGLASILNATTPMFTVAVMIAAGQEALQMRRLAGVALGFVGVILLRGWGFETRPGQGLGILLCLGGALSYGFAALAARPLLKDAAPLGTATFQLMSSTVMIAVVAGVVEQPWQLPMPSLTTWLAVLGLAGLSTALAYIVFFQIVRRSGASNVMLVTLLIPVTAILLGWLVLDEPISGREIAGSIVIASALLVIDGRAFSLLRKLSAAISGSREALRCETEKRGPNPR</sequence>
<keyword evidence="4 5" id="KW-0472">Membrane</keyword>
<evidence type="ECO:0000259" key="6">
    <source>
        <dbReference type="Pfam" id="PF00892"/>
    </source>
</evidence>
<gene>
    <name evidence="7" type="ORF">GA0061099_1004678</name>
</gene>
<evidence type="ECO:0000313" key="8">
    <source>
        <dbReference type="Proteomes" id="UP000183174"/>
    </source>
</evidence>
<evidence type="ECO:0000313" key="7">
    <source>
        <dbReference type="EMBL" id="SCB31788.1"/>
    </source>
</evidence>
<feature type="transmembrane region" description="Helical" evidence="5">
    <location>
        <begin position="182"/>
        <end position="205"/>
    </location>
</feature>
<organism evidence="7 8">
    <name type="scientific">Bradyrhizobium yuanmingense</name>
    <dbReference type="NCBI Taxonomy" id="108015"/>
    <lineage>
        <taxon>Bacteria</taxon>
        <taxon>Pseudomonadati</taxon>
        <taxon>Pseudomonadota</taxon>
        <taxon>Alphaproteobacteria</taxon>
        <taxon>Hyphomicrobiales</taxon>
        <taxon>Nitrobacteraceae</taxon>
        <taxon>Bradyrhizobium</taxon>
    </lineage>
</organism>
<accession>A0A1C3VVL4</accession>
<dbReference type="InterPro" id="IPR037185">
    <property type="entry name" value="EmrE-like"/>
</dbReference>
<dbReference type="Proteomes" id="UP000183174">
    <property type="component" value="Unassembled WGS sequence"/>
</dbReference>
<feature type="transmembrane region" description="Helical" evidence="5">
    <location>
        <begin position="154"/>
        <end position="175"/>
    </location>
</feature>
<dbReference type="RefSeq" id="WP_081492891.1">
    <property type="nucleotide sequence ID" value="NZ_FMAE01000004.1"/>
</dbReference>
<feature type="transmembrane region" description="Helical" evidence="5">
    <location>
        <begin position="281"/>
        <end position="299"/>
    </location>
</feature>
<dbReference type="PANTHER" id="PTHR32322">
    <property type="entry name" value="INNER MEMBRANE TRANSPORTER"/>
    <property type="match status" value="1"/>
</dbReference>